<gene>
    <name evidence="2" type="ORF">HDE69_005189</name>
</gene>
<dbReference type="Proteomes" id="UP000537718">
    <property type="component" value="Unassembled WGS sequence"/>
</dbReference>
<dbReference type="InterPro" id="IPR050553">
    <property type="entry name" value="Thioredoxin_ResA/DsbE_sf"/>
</dbReference>
<dbReference type="PROSITE" id="PS51352">
    <property type="entry name" value="THIOREDOXIN_2"/>
    <property type="match status" value="1"/>
</dbReference>
<dbReference type="InterPro" id="IPR013766">
    <property type="entry name" value="Thioredoxin_domain"/>
</dbReference>
<proteinExistence type="predicted"/>
<dbReference type="GO" id="GO:0016853">
    <property type="term" value="F:isomerase activity"/>
    <property type="evidence" value="ECO:0007669"/>
    <property type="project" value="UniProtKB-KW"/>
</dbReference>
<accession>A0A7W8YYP3</accession>
<dbReference type="PANTHER" id="PTHR42852:SF17">
    <property type="entry name" value="THIOREDOXIN-LIKE PROTEIN HI_1115"/>
    <property type="match status" value="1"/>
</dbReference>
<dbReference type="EMBL" id="JACHCF010000018">
    <property type="protein sequence ID" value="MBB5624092.1"/>
    <property type="molecule type" value="Genomic_DNA"/>
</dbReference>
<dbReference type="PANTHER" id="PTHR42852">
    <property type="entry name" value="THIOL:DISULFIDE INTERCHANGE PROTEIN DSBE"/>
    <property type="match status" value="1"/>
</dbReference>
<dbReference type="SUPFAM" id="SSF52833">
    <property type="entry name" value="Thioredoxin-like"/>
    <property type="match status" value="1"/>
</dbReference>
<dbReference type="InterPro" id="IPR036249">
    <property type="entry name" value="Thioredoxin-like_sf"/>
</dbReference>
<organism evidence="2 3">
    <name type="scientific">Pedobacter cryoconitis</name>
    <dbReference type="NCBI Taxonomy" id="188932"/>
    <lineage>
        <taxon>Bacteria</taxon>
        <taxon>Pseudomonadati</taxon>
        <taxon>Bacteroidota</taxon>
        <taxon>Sphingobacteriia</taxon>
        <taxon>Sphingobacteriales</taxon>
        <taxon>Sphingobacteriaceae</taxon>
        <taxon>Pedobacter</taxon>
    </lineage>
</organism>
<evidence type="ECO:0000313" key="3">
    <source>
        <dbReference type="Proteomes" id="UP000537718"/>
    </source>
</evidence>
<feature type="domain" description="Thioredoxin" evidence="1">
    <location>
        <begin position="26"/>
        <end position="173"/>
    </location>
</feature>
<comment type="caution">
    <text evidence="2">The sequence shown here is derived from an EMBL/GenBank/DDBJ whole genome shotgun (WGS) entry which is preliminary data.</text>
</comment>
<evidence type="ECO:0000313" key="2">
    <source>
        <dbReference type="EMBL" id="MBB5624092.1"/>
    </source>
</evidence>
<evidence type="ECO:0000259" key="1">
    <source>
        <dbReference type="PROSITE" id="PS51352"/>
    </source>
</evidence>
<dbReference type="RefSeq" id="WP_183870154.1">
    <property type="nucleotide sequence ID" value="NZ_JACHCF010000018.1"/>
</dbReference>
<sequence length="445" mass="51379">MNNRFYKIVIVSLVMLTGFMAEVYGQEVGSKLPDLSIGGAMINGSKKSTIKEMYEKGGLIINFWATWCSPCLKEQKMLDSLMQVFPDLSVLSTTYEDSILVRKHFDKIGLPKSKSMVITANDKLFHDFFKHRMIPHNIWIDKQGVIRAVTGGEEINEKNIKEFFNGNVANLYAKVDDMKFEFTKTYHVPDSMILFRSYISGMNDAITSGLLYGNEKEFNRVFAWNRPITQFFWLAFTNLKSSRMNWNLIELHSSDSTRFIQPQLDKPLFERSRYNNGNDLLTRQRKWDKDNIYCYELILPKNVDVKLASEYMLPDLEKFFNIKASTKKKRVVCNVVSLNRSKLLKLPVAKGETPSFRHKYYTLNVQSKSIDDILSGLSDDFNDNIPYINNTGYNGLLSFEIKSEKGKLTLDDVWSKLNEFGIGKVKKKRLYKVLVLRDLSHPGKG</sequence>
<dbReference type="Gene3D" id="3.40.30.10">
    <property type="entry name" value="Glutaredoxin"/>
    <property type="match status" value="1"/>
</dbReference>
<name>A0A7W8YYP3_9SPHI</name>
<reference evidence="2 3" key="1">
    <citation type="submission" date="2020-08" db="EMBL/GenBank/DDBJ databases">
        <title>Genomic Encyclopedia of Type Strains, Phase IV (KMG-V): Genome sequencing to study the core and pangenomes of soil and plant-associated prokaryotes.</title>
        <authorList>
            <person name="Whitman W."/>
        </authorList>
    </citation>
    <scope>NUCLEOTIDE SEQUENCE [LARGE SCALE GENOMIC DNA]</scope>
    <source>
        <strain evidence="2 3">MP7CTX6</strain>
    </source>
</reference>
<keyword evidence="2" id="KW-0413">Isomerase</keyword>
<dbReference type="AlphaFoldDB" id="A0A7W8YYP3"/>
<dbReference type="CDD" id="cd02966">
    <property type="entry name" value="TlpA_like_family"/>
    <property type="match status" value="1"/>
</dbReference>
<protein>
    <submittedName>
        <fullName evidence="2">Thiol-disulfide isomerase/thioredoxin</fullName>
    </submittedName>
</protein>